<dbReference type="OrthoDB" id="760659at2"/>
<dbReference type="AlphaFoldDB" id="A0A1M5NIQ4"/>
<dbReference type="RefSeq" id="WP_073238040.1">
    <property type="nucleotide sequence ID" value="NZ_FQUQ01000008.1"/>
</dbReference>
<gene>
    <name evidence="2" type="ORF">SAMN04488522_108142</name>
</gene>
<proteinExistence type="predicted"/>
<dbReference type="EMBL" id="FQUQ01000008">
    <property type="protein sequence ID" value="SHG88843.1"/>
    <property type="molecule type" value="Genomic_DNA"/>
</dbReference>
<sequence length="164" mass="18934">MKKTLTILILAFLSFNAFSQFNVGRTKAEVKADEAKAKPKRIGVKLTILTPDYELYSLGDTEFLRYGTKGGGNSQIYENIHFSSAKEEADFYNYILGLFDEFKDNEFTVNGTRIVPHPMKLLGINNIMFDVYPYKNNKNFKQETIMLSKKAWIRLFEKSRIHAL</sequence>
<feature type="chain" id="PRO_5012974315" evidence="1">
    <location>
        <begin position="20"/>
        <end position="164"/>
    </location>
</feature>
<accession>A0A1M5NIQ4</accession>
<protein>
    <submittedName>
        <fullName evidence="2">Uncharacterized protein</fullName>
    </submittedName>
</protein>
<keyword evidence="3" id="KW-1185">Reference proteome</keyword>
<evidence type="ECO:0000313" key="2">
    <source>
        <dbReference type="EMBL" id="SHG88843.1"/>
    </source>
</evidence>
<keyword evidence="1" id="KW-0732">Signal</keyword>
<evidence type="ECO:0000313" key="3">
    <source>
        <dbReference type="Proteomes" id="UP000184287"/>
    </source>
</evidence>
<dbReference type="Proteomes" id="UP000184287">
    <property type="component" value="Unassembled WGS sequence"/>
</dbReference>
<feature type="signal peptide" evidence="1">
    <location>
        <begin position="1"/>
        <end position="19"/>
    </location>
</feature>
<reference evidence="3" key="1">
    <citation type="submission" date="2016-11" db="EMBL/GenBank/DDBJ databases">
        <authorList>
            <person name="Varghese N."/>
            <person name="Submissions S."/>
        </authorList>
    </citation>
    <scope>NUCLEOTIDE SEQUENCE [LARGE SCALE GENOMIC DNA]</scope>
    <source>
        <strain evidence="3">DSM 16990</strain>
    </source>
</reference>
<evidence type="ECO:0000256" key="1">
    <source>
        <dbReference type="SAM" id="SignalP"/>
    </source>
</evidence>
<name>A0A1M5NIQ4_9SPHI</name>
<organism evidence="2 3">
    <name type="scientific">Pedobacter caeni</name>
    <dbReference type="NCBI Taxonomy" id="288992"/>
    <lineage>
        <taxon>Bacteria</taxon>
        <taxon>Pseudomonadati</taxon>
        <taxon>Bacteroidota</taxon>
        <taxon>Sphingobacteriia</taxon>
        <taxon>Sphingobacteriales</taxon>
        <taxon>Sphingobacteriaceae</taxon>
        <taxon>Pedobacter</taxon>
    </lineage>
</organism>